<evidence type="ECO:0000313" key="2">
    <source>
        <dbReference type="Proteomes" id="UP000314294"/>
    </source>
</evidence>
<comment type="caution">
    <text evidence="1">The sequence shown here is derived from an EMBL/GenBank/DDBJ whole genome shotgun (WGS) entry which is preliminary data.</text>
</comment>
<dbReference type="EMBL" id="SRLO01000696">
    <property type="protein sequence ID" value="TNN48465.1"/>
    <property type="molecule type" value="Genomic_DNA"/>
</dbReference>
<dbReference type="AlphaFoldDB" id="A0A4Z2G5W8"/>
<reference evidence="1 2" key="1">
    <citation type="submission" date="2019-03" db="EMBL/GenBank/DDBJ databases">
        <title>First draft genome of Liparis tanakae, snailfish: a comprehensive survey of snailfish specific genes.</title>
        <authorList>
            <person name="Kim W."/>
            <person name="Song I."/>
            <person name="Jeong J.-H."/>
            <person name="Kim D."/>
            <person name="Kim S."/>
            <person name="Ryu S."/>
            <person name="Song J.Y."/>
            <person name="Lee S.K."/>
        </authorList>
    </citation>
    <scope>NUCLEOTIDE SEQUENCE [LARGE SCALE GENOMIC DNA]</scope>
    <source>
        <tissue evidence="1">Muscle</tissue>
    </source>
</reference>
<sequence>MNQLRTTLTILGIFSGRRVPGPSGSAGRVLHSAPLRREGSTQPQNARHSIHIHCYVFKVPDAGVPVSLTGVMDRRLRQTQTAALKFSGEPTSKLLSASDALHLDLFSSLPVKTDELNYRGNLL</sequence>
<evidence type="ECO:0000313" key="1">
    <source>
        <dbReference type="EMBL" id="TNN48465.1"/>
    </source>
</evidence>
<organism evidence="1 2">
    <name type="scientific">Liparis tanakae</name>
    <name type="common">Tanaka's snailfish</name>
    <dbReference type="NCBI Taxonomy" id="230148"/>
    <lineage>
        <taxon>Eukaryota</taxon>
        <taxon>Metazoa</taxon>
        <taxon>Chordata</taxon>
        <taxon>Craniata</taxon>
        <taxon>Vertebrata</taxon>
        <taxon>Euteleostomi</taxon>
        <taxon>Actinopterygii</taxon>
        <taxon>Neopterygii</taxon>
        <taxon>Teleostei</taxon>
        <taxon>Neoteleostei</taxon>
        <taxon>Acanthomorphata</taxon>
        <taxon>Eupercaria</taxon>
        <taxon>Perciformes</taxon>
        <taxon>Cottioidei</taxon>
        <taxon>Cottales</taxon>
        <taxon>Liparidae</taxon>
        <taxon>Liparis</taxon>
    </lineage>
</organism>
<gene>
    <name evidence="1" type="ORF">EYF80_041339</name>
</gene>
<name>A0A4Z2G5W8_9TELE</name>
<accession>A0A4Z2G5W8</accession>
<proteinExistence type="predicted"/>
<keyword evidence="2" id="KW-1185">Reference proteome</keyword>
<protein>
    <submittedName>
        <fullName evidence="1">Uncharacterized protein</fullName>
    </submittedName>
</protein>
<dbReference type="Proteomes" id="UP000314294">
    <property type="component" value="Unassembled WGS sequence"/>
</dbReference>